<evidence type="ECO:0000313" key="3">
    <source>
        <dbReference type="EMBL" id="QEE17126.1"/>
    </source>
</evidence>
<dbReference type="InterPro" id="IPR006677">
    <property type="entry name" value="tRNA_intron_Endonuc_cat-like"/>
</dbReference>
<dbReference type="CDD" id="cd22363">
    <property type="entry name" value="tRNA-intron_lyase_C"/>
    <property type="match status" value="1"/>
</dbReference>
<reference evidence="3 4" key="2">
    <citation type="journal article" date="2024" name="Int. J. Syst. Evol. Microbiol.">
        <title>Promethearchaeum syntrophicum gen. nov., sp. nov., an anaerobic, obligately syntrophic archaeon, the first isolate of the lineage 'Asgard' archaea, and proposal of the new archaeal phylum Promethearchaeota phyl. nov. and kingdom Promethearchaeati regn. nov.</title>
        <authorList>
            <person name="Imachi H."/>
            <person name="Nobu M.K."/>
            <person name="Kato S."/>
            <person name="Takaki Y."/>
            <person name="Miyazaki M."/>
            <person name="Miyata M."/>
            <person name="Ogawara M."/>
            <person name="Saito Y."/>
            <person name="Sakai S."/>
            <person name="Tahara Y.O."/>
            <person name="Takano Y."/>
            <person name="Tasumi E."/>
            <person name="Uematsu K."/>
            <person name="Yoshimura T."/>
            <person name="Itoh T."/>
            <person name="Ohkuma M."/>
            <person name="Takai K."/>
        </authorList>
    </citation>
    <scope>NUCLEOTIDE SEQUENCE [LARGE SCALE GENOMIC DNA]</scope>
    <source>
        <strain evidence="3 4">MK-D1</strain>
    </source>
</reference>
<dbReference type="Pfam" id="PF01974">
    <property type="entry name" value="tRNA_int_endo"/>
    <property type="match status" value="1"/>
</dbReference>
<dbReference type="Gene3D" id="3.40.1350.150">
    <property type="match status" value="1"/>
</dbReference>
<evidence type="ECO:0000259" key="2">
    <source>
        <dbReference type="Pfam" id="PF02778"/>
    </source>
</evidence>
<dbReference type="GeneID" id="41330936"/>
<dbReference type="EMBL" id="CP042905">
    <property type="protein sequence ID" value="QEE17126.1"/>
    <property type="molecule type" value="Genomic_DNA"/>
</dbReference>
<dbReference type="InterPro" id="IPR036167">
    <property type="entry name" value="tRNA_intron_Endo_cat-like_sf"/>
</dbReference>
<gene>
    <name evidence="3" type="primary">endA</name>
    <name evidence="3" type="ORF">DSAG12_02958</name>
</gene>
<keyword evidence="4" id="KW-1185">Reference proteome</keyword>
<dbReference type="InterPro" id="IPR006678">
    <property type="entry name" value="tRNA_intron_Endonuc_N"/>
</dbReference>
<name>A0A5B9DEF1_9ARCH</name>
<dbReference type="OrthoDB" id="46045at2157"/>
<evidence type="ECO:0000259" key="1">
    <source>
        <dbReference type="Pfam" id="PF01974"/>
    </source>
</evidence>
<dbReference type="GO" id="GO:0000213">
    <property type="term" value="F:tRNA-intron lyase activity"/>
    <property type="evidence" value="ECO:0007669"/>
    <property type="project" value="UniProtKB-EC"/>
</dbReference>
<sequence length="208" mass="24394">MENHKESASSEEIEKNGEDEFLKYEIVDGIFKNNKIEIKFSPSVQALYEKNYFGTLLPDGSLELDVLEALLLIERSRLKIYSDTKEEMTAEQILSIVVEEDARIWVKYLVYRDLRQRGYMVRLGYGEGLDFRVYPRGSTRSETIANYFIYILDEGNSIQLQNLDQITQQTLNARKKLIIVTLDRLGDPTYYHLEQTKLPENSKKEDFW</sequence>
<dbReference type="RefSeq" id="WP_147664043.1">
    <property type="nucleotide sequence ID" value="NZ_CP042905.2"/>
</dbReference>
<reference evidence="3 4" key="1">
    <citation type="journal article" date="2020" name="Nature">
        <title>Isolation of an archaeon at the prokaryote-eukaryote interface.</title>
        <authorList>
            <person name="Imachi H."/>
            <person name="Nobu M.K."/>
            <person name="Nakahara N."/>
            <person name="Morono Y."/>
            <person name="Ogawara M."/>
            <person name="Takaki Y."/>
            <person name="Takano Y."/>
            <person name="Uematsu K."/>
            <person name="Ikuta T."/>
            <person name="Ito M."/>
            <person name="Matsui Y."/>
            <person name="Miyazaki M."/>
            <person name="Murata K."/>
            <person name="Saito Y."/>
            <person name="Sakai S."/>
            <person name="Song C."/>
            <person name="Tasumi E."/>
            <person name="Yamanaka Y."/>
            <person name="Yamaguchi T."/>
            <person name="Kamagata Y."/>
            <person name="Tamaki H."/>
            <person name="Takai K."/>
        </authorList>
    </citation>
    <scope>NUCLEOTIDE SEQUENCE [LARGE SCALE GENOMIC DNA]</scope>
    <source>
        <strain evidence="3 4">MK-D1</strain>
    </source>
</reference>
<dbReference type="PANTHER" id="PTHR21227">
    <property type="entry name" value="TRNA-SPLICING ENDONUCLEASE SUBUNIT SEN2"/>
    <property type="match status" value="1"/>
</dbReference>
<proteinExistence type="predicted"/>
<feature type="domain" description="tRNA intron endonuclease N-terminal" evidence="2">
    <location>
        <begin position="28"/>
        <end position="93"/>
    </location>
</feature>
<protein>
    <submittedName>
        <fullName evidence="3">tRNA-intron lyase</fullName>
        <ecNumber evidence="3">4.6.1.16</ecNumber>
    </submittedName>
</protein>
<accession>A0A5B9DEF1</accession>
<dbReference type="GO" id="GO:0005737">
    <property type="term" value="C:cytoplasm"/>
    <property type="evidence" value="ECO:0007669"/>
    <property type="project" value="TreeGrafter"/>
</dbReference>
<keyword evidence="3" id="KW-0456">Lyase</keyword>
<dbReference type="Proteomes" id="UP000321408">
    <property type="component" value="Chromosome"/>
</dbReference>
<dbReference type="EC" id="4.6.1.16" evidence="3"/>
<dbReference type="InterPro" id="IPR036740">
    <property type="entry name" value="tRNA_intron_Endonuc_N_sf"/>
</dbReference>
<dbReference type="Pfam" id="PF02778">
    <property type="entry name" value="tRNA_int_endo_N"/>
    <property type="match status" value="1"/>
</dbReference>
<organism evidence="3 4">
    <name type="scientific">Promethearchaeum syntrophicum</name>
    <dbReference type="NCBI Taxonomy" id="2594042"/>
    <lineage>
        <taxon>Archaea</taxon>
        <taxon>Promethearchaeati</taxon>
        <taxon>Promethearchaeota</taxon>
        <taxon>Promethearchaeia</taxon>
        <taxon>Promethearchaeales</taxon>
        <taxon>Promethearchaeaceae</taxon>
        <taxon>Promethearchaeum</taxon>
    </lineage>
</organism>
<feature type="domain" description="tRNA intron endonuclease catalytic" evidence="1">
    <location>
        <begin position="104"/>
        <end position="190"/>
    </location>
</feature>
<dbReference type="InterPro" id="IPR006676">
    <property type="entry name" value="tRNA_splic"/>
</dbReference>
<dbReference type="AlphaFoldDB" id="A0A5B9DEF1"/>
<evidence type="ECO:0000313" key="4">
    <source>
        <dbReference type="Proteomes" id="UP000321408"/>
    </source>
</evidence>
<dbReference type="NCBIfam" id="TIGR00324">
    <property type="entry name" value="endA"/>
    <property type="match status" value="1"/>
</dbReference>
<dbReference type="KEGG" id="psyt:DSAG12_02958"/>
<dbReference type="SUPFAM" id="SSF53032">
    <property type="entry name" value="tRNA-intron endonuclease catalytic domain-like"/>
    <property type="match status" value="1"/>
</dbReference>
<dbReference type="GO" id="GO:0006388">
    <property type="term" value="P:tRNA splicing, via endonucleolytic cleavage and ligation"/>
    <property type="evidence" value="ECO:0007669"/>
    <property type="project" value="InterPro"/>
</dbReference>
<dbReference type="PANTHER" id="PTHR21227:SF0">
    <property type="entry name" value="TRNA-SPLICING ENDONUCLEASE SUBUNIT SEN2"/>
    <property type="match status" value="1"/>
</dbReference>
<dbReference type="SUPFAM" id="SSF55267">
    <property type="entry name" value="tRNA-intron endonuclease N-terminal domain-like"/>
    <property type="match status" value="1"/>
</dbReference>